<dbReference type="EMBL" id="JPOS01000076">
    <property type="protein sequence ID" value="KGE86620.1"/>
    <property type="molecule type" value="Genomic_DNA"/>
</dbReference>
<gene>
    <name evidence="1" type="ORF">IX84_20230</name>
</gene>
<organism evidence="1 2">
    <name type="scientific">Phaeodactylibacter xiamenensis</name>
    <dbReference type="NCBI Taxonomy" id="1524460"/>
    <lineage>
        <taxon>Bacteria</taxon>
        <taxon>Pseudomonadati</taxon>
        <taxon>Bacteroidota</taxon>
        <taxon>Saprospiria</taxon>
        <taxon>Saprospirales</taxon>
        <taxon>Haliscomenobacteraceae</taxon>
        <taxon>Phaeodactylibacter</taxon>
    </lineage>
</organism>
<reference evidence="1 2" key="1">
    <citation type="journal article" date="2014" name="Int. J. Syst. Evol. Microbiol.">
        <title>Phaeodactylibacter xiamenensis gen. nov., sp. nov., a member of the family Saprospiraceae isolated from the marine alga Phaeodactylum tricornutum.</title>
        <authorList>
            <person name="Chen Z.Jr."/>
            <person name="Lei X."/>
            <person name="Lai Q."/>
            <person name="Li Y."/>
            <person name="Zhang B."/>
            <person name="Zhang J."/>
            <person name="Zhang H."/>
            <person name="Yang L."/>
            <person name="Zheng W."/>
            <person name="Tian Y."/>
            <person name="Yu Z."/>
            <person name="Xu H.Jr."/>
            <person name="Zheng T."/>
        </authorList>
    </citation>
    <scope>NUCLEOTIDE SEQUENCE [LARGE SCALE GENOMIC DNA]</scope>
    <source>
        <strain evidence="1 2">KD52</strain>
    </source>
</reference>
<evidence type="ECO:0008006" key="3">
    <source>
        <dbReference type="Google" id="ProtNLM"/>
    </source>
</evidence>
<dbReference type="Gene3D" id="3.40.50.2000">
    <property type="entry name" value="Glycogen Phosphorylase B"/>
    <property type="match status" value="2"/>
</dbReference>
<dbReference type="RefSeq" id="WP_044224488.1">
    <property type="nucleotide sequence ID" value="NZ_JBKAGJ010000039.1"/>
</dbReference>
<evidence type="ECO:0000313" key="2">
    <source>
        <dbReference type="Proteomes" id="UP000029736"/>
    </source>
</evidence>
<protein>
    <recommendedName>
        <fullName evidence="3">Glycosyl transferase family 1 domain-containing protein</fullName>
    </recommendedName>
</protein>
<dbReference type="AlphaFoldDB" id="A0A098S3A0"/>
<keyword evidence="2" id="KW-1185">Reference proteome</keyword>
<evidence type="ECO:0000313" key="1">
    <source>
        <dbReference type="EMBL" id="KGE86620.1"/>
    </source>
</evidence>
<dbReference type="STRING" id="1524460.IX84_20230"/>
<proteinExistence type="predicted"/>
<sequence length="363" mass="42815">MSEKRLKILFANIPTPGNRFVVDLKEGLEQYAEVTWDCNEFWKMEKDYDIIHIHWPEYLSFELESYLYKPEESIPKALWNKMIICLEYWSKNSKLIYTRHVQYPHARHDEEFLKLYKTVASYCKTVIHFANFSIQQFKQWYPDLDYIKHVVIPHHNYASLPSKSTKIEAREYLDIDSDAHVMLVFGSIKENEKPLIKKAFDAIPYRNKVLLAPGWKIQRQNIGYIRLREWVWKFEKWLASRNKTFRTNLGFVKEEEAHYYLNAADFLFIPRTNELNSGNITLGCTFGLVVVGKNTADIGELLKETGNPTFAVGDDESLKIAIEKAYQLKEANHGLKNKELALNEWNIQKIAKAYWEEMIDLNN</sequence>
<dbReference type="OrthoDB" id="1007434at2"/>
<dbReference type="Proteomes" id="UP000029736">
    <property type="component" value="Unassembled WGS sequence"/>
</dbReference>
<dbReference type="SUPFAM" id="SSF53756">
    <property type="entry name" value="UDP-Glycosyltransferase/glycogen phosphorylase"/>
    <property type="match status" value="1"/>
</dbReference>
<comment type="caution">
    <text evidence="1">The sequence shown here is derived from an EMBL/GenBank/DDBJ whole genome shotgun (WGS) entry which is preliminary data.</text>
</comment>
<name>A0A098S3A0_9BACT</name>
<accession>A0A098S3A0</accession>